<sequence length="264" mass="29565">MDEGIIALIAAGCGLLGSILGAAFTAWATKAGADKSADAVRGQAHDQAANEHAHWLRQQRLSAYEGFLDAWDECTRRRKELARPAEEGQHRPPRTELHQAATRMLERARRISILGPEEVAQAAQTISDATMENIEREDKFGQYIEAAVARLREQEGRVRELSPDIKFEQLNQVLTHAGDLESLQELYSIEELERILGNAERSMKAGEEWLSRMIAFGELGGEINNEGARFLEDFKHNIQVTEENRAVFVHTVRNSIASPPIRND</sequence>
<dbReference type="RefSeq" id="WP_317772355.1">
    <property type="nucleotide sequence ID" value="NZ_JAWMAJ010000061.1"/>
</dbReference>
<name>A0ABU4FC75_9ACTN</name>
<evidence type="ECO:0000313" key="2">
    <source>
        <dbReference type="Proteomes" id="UP001187346"/>
    </source>
</evidence>
<accession>A0ABU4FC75</accession>
<evidence type="ECO:0008006" key="3">
    <source>
        <dbReference type="Google" id="ProtNLM"/>
    </source>
</evidence>
<keyword evidence="2" id="KW-1185">Reference proteome</keyword>
<reference evidence="1 2" key="1">
    <citation type="submission" date="2023-10" db="EMBL/GenBank/DDBJ databases">
        <title>Characterization of rhizosphere-enriched actinobacteria from wheat plants lab-grown on chernevaya soil.</title>
        <authorList>
            <person name="Tikhonova E.N."/>
            <person name="Konopkin A."/>
            <person name="Kravchenko I.K."/>
        </authorList>
    </citation>
    <scope>NUCLEOTIDE SEQUENCE [LARGE SCALE GENOMIC DNA]</scope>
    <source>
        <strain evidence="1 2">RR29</strain>
    </source>
</reference>
<evidence type="ECO:0000313" key="1">
    <source>
        <dbReference type="EMBL" id="MDV7218185.1"/>
    </source>
</evidence>
<proteinExistence type="predicted"/>
<dbReference type="EMBL" id="JAWMAJ010000061">
    <property type="protein sequence ID" value="MDV7218185.1"/>
    <property type="molecule type" value="Genomic_DNA"/>
</dbReference>
<comment type="caution">
    <text evidence="1">The sequence shown here is derived from an EMBL/GenBank/DDBJ whole genome shotgun (WGS) entry which is preliminary data.</text>
</comment>
<gene>
    <name evidence="1" type="ORF">R5A26_19745</name>
</gene>
<protein>
    <recommendedName>
        <fullName evidence="3">Secreted protein</fullName>
    </recommendedName>
</protein>
<organism evidence="1 2">
    <name type="scientific">Streptomyces prunicolor</name>
    <dbReference type="NCBI Taxonomy" id="67348"/>
    <lineage>
        <taxon>Bacteria</taxon>
        <taxon>Bacillati</taxon>
        <taxon>Actinomycetota</taxon>
        <taxon>Actinomycetes</taxon>
        <taxon>Kitasatosporales</taxon>
        <taxon>Streptomycetaceae</taxon>
        <taxon>Streptomyces</taxon>
    </lineage>
</organism>
<dbReference type="Proteomes" id="UP001187346">
    <property type="component" value="Unassembled WGS sequence"/>
</dbReference>